<protein>
    <submittedName>
        <fullName evidence="1">Uncharacterized protein</fullName>
    </submittedName>
</protein>
<name>A0ACD5GVT1_9CYAN</name>
<sequence>MPVQPHYTKFFALRGVDDYTSFFRVGIGSCAIAIPVAIVL</sequence>
<accession>A0ACD5GVT1</accession>
<dbReference type="Proteomes" id="UP000095472">
    <property type="component" value="Chromosome"/>
</dbReference>
<organism evidence="1 2">
    <name type="scientific">Desertifilum tharense IPPAS B-1220</name>
    <dbReference type="NCBI Taxonomy" id="1781255"/>
    <lineage>
        <taxon>Bacteria</taxon>
        <taxon>Bacillati</taxon>
        <taxon>Cyanobacteriota</taxon>
        <taxon>Cyanophyceae</taxon>
        <taxon>Desertifilales</taxon>
        <taxon>Desertifilaceae</taxon>
        <taxon>Desertifilum</taxon>
    </lineage>
</organism>
<reference evidence="1 2" key="1">
    <citation type="journal article" date="2016" name="Genome Announc.">
        <title>Draft Genome Sequence of the Thermotolerant Cyanobacterium Desertifilum sp. IPPAS B-1220.</title>
        <authorList>
            <person name="Mironov K.S."/>
            <person name="Sinetova M.A."/>
            <person name="Bolatkhan K."/>
            <person name="Zayadan B.K."/>
            <person name="Ustinova V.V."/>
            <person name="Kupriyanova E.V."/>
            <person name="Skrypnik A.N."/>
            <person name="Gogoleva N.E."/>
            <person name="Gogolev Y.V."/>
            <person name="Los D.A."/>
        </authorList>
    </citation>
    <scope>NUCLEOTIDE SEQUENCE [LARGE SCALE GENOMIC DNA]</scope>
    <source>
        <strain evidence="1 2">IPPAS B-1220</strain>
    </source>
</reference>
<evidence type="ECO:0000313" key="1">
    <source>
        <dbReference type="EMBL" id="XPM64725.1"/>
    </source>
</evidence>
<gene>
    <name evidence="1" type="ORF">BH720_001705</name>
</gene>
<evidence type="ECO:0000313" key="2">
    <source>
        <dbReference type="Proteomes" id="UP000095472"/>
    </source>
</evidence>
<keyword evidence="2" id="KW-1185">Reference proteome</keyword>
<proteinExistence type="predicted"/>
<dbReference type="EMBL" id="CP182909">
    <property type="protein sequence ID" value="XPM64725.1"/>
    <property type="molecule type" value="Genomic_DNA"/>
</dbReference>